<dbReference type="KEGG" id="vg:63210568"/>
<proteinExistence type="predicted"/>
<protein>
    <recommendedName>
        <fullName evidence="1">DUF3846 domain-containing protein</fullName>
    </recommendedName>
</protein>
<accession>A0A1L6BYD0</accession>
<feature type="domain" description="DUF3846" evidence="1">
    <location>
        <begin position="15"/>
        <end position="120"/>
    </location>
</feature>
<dbReference type="Proteomes" id="UP000225965">
    <property type="component" value="Segment"/>
</dbReference>
<name>A0A1L6BYD0_9CAUD</name>
<dbReference type="EMBL" id="KY223999">
    <property type="protein sequence ID" value="APQ42108.1"/>
    <property type="molecule type" value="Genomic_DNA"/>
</dbReference>
<gene>
    <name evidence="2" type="primary">2</name>
    <name evidence="2" type="ORF">PBI_MRMAGOO_2</name>
</gene>
<reference evidence="2 3" key="1">
    <citation type="submission" date="2016-11" db="EMBL/GenBank/DDBJ databases">
        <authorList>
            <person name="Brown T."/>
            <person name="Davidson K."/>
            <person name="Doll Z."/>
            <person name="Jansson R."/>
            <person name="Janyszek T."/>
            <person name="Lwin C."/>
            <person name="Patil S."/>
            <person name="Piper J."/>
            <person name="Rajendiran N."/>
            <person name="Rittenhouse N.L."/>
            <person name="Younker T.P."/>
            <person name="Zhang J."/>
            <person name="Garlena R.A."/>
            <person name="Russell D.A."/>
            <person name="Pope W.H."/>
            <person name="Jacobs-Sera D."/>
            <person name="Hatfull G.F."/>
        </authorList>
    </citation>
    <scope>NUCLEOTIDE SEQUENCE [LARGE SCALE GENOMIC DNA]</scope>
</reference>
<dbReference type="GeneID" id="63210568"/>
<evidence type="ECO:0000313" key="3">
    <source>
        <dbReference type="Proteomes" id="UP000225965"/>
    </source>
</evidence>
<dbReference type="InterPro" id="IPR024559">
    <property type="entry name" value="DUF3846"/>
</dbReference>
<dbReference type="RefSeq" id="YP_010013908.1">
    <property type="nucleotide sequence ID" value="NC_053515.1"/>
</dbReference>
<organism evidence="2 3">
    <name type="scientific">Mycobacterium phage MrMagoo</name>
    <dbReference type="NCBI Taxonomy" id="1927020"/>
    <lineage>
        <taxon>Viruses</taxon>
        <taxon>Duplodnaviria</taxon>
        <taxon>Heunggongvirae</taxon>
        <taxon>Uroviricota</taxon>
        <taxon>Caudoviricetes</taxon>
        <taxon>Vilmaviridae</taxon>
        <taxon>Mclasvirinae</taxon>
        <taxon>Reyvirus</taxon>
        <taxon>Reyvirus mrmagoo</taxon>
    </lineage>
</organism>
<evidence type="ECO:0000313" key="2">
    <source>
        <dbReference type="EMBL" id="APQ42108.1"/>
    </source>
</evidence>
<dbReference type="Pfam" id="PF12957">
    <property type="entry name" value="DUF3846"/>
    <property type="match status" value="1"/>
</dbReference>
<sequence length="140" mass="15499">MSRTGYSATVTAPSIRALIIQSGGAYEIRNVDQAPQSFRQLLGGATQRVETEHCTLWYNADHKELGLPFNSMASFLWWKLQPEMEGVDALYGSVIVTGLADEAGDSDPISDAMVNFYENMNAIRSEWVIEDQDPEAGQTH</sequence>
<evidence type="ECO:0000259" key="1">
    <source>
        <dbReference type="Pfam" id="PF12957"/>
    </source>
</evidence>
<keyword evidence="3" id="KW-1185">Reference proteome</keyword>